<proteinExistence type="predicted"/>
<protein>
    <submittedName>
        <fullName evidence="2">Damage-inducible protein DinB</fullName>
    </submittedName>
</protein>
<dbReference type="NCBIfam" id="NF047843">
    <property type="entry name" value="MST_Rv0443"/>
    <property type="match status" value="1"/>
</dbReference>
<dbReference type="EMBL" id="JAAOYO010000002">
    <property type="protein sequence ID" value="NII40743.1"/>
    <property type="molecule type" value="Genomic_DNA"/>
</dbReference>
<gene>
    <name evidence="2" type="ORF">E9228_001379</name>
</gene>
<reference evidence="2 3" key="1">
    <citation type="submission" date="2020-03" db="EMBL/GenBank/DDBJ databases">
        <title>Above-ground endophytic microbial communities from plants in different locations in the United States.</title>
        <authorList>
            <person name="Frank C."/>
        </authorList>
    </citation>
    <scope>NUCLEOTIDE SEQUENCE [LARGE SCALE GENOMIC DNA]</scope>
    <source>
        <strain evidence="2 3">WW7</strain>
    </source>
</reference>
<evidence type="ECO:0000259" key="1">
    <source>
        <dbReference type="Pfam" id="PF12867"/>
    </source>
</evidence>
<dbReference type="InterPro" id="IPR024775">
    <property type="entry name" value="DinB-like"/>
</dbReference>
<evidence type="ECO:0000313" key="2">
    <source>
        <dbReference type="EMBL" id="NII40743.1"/>
    </source>
</evidence>
<accession>A0ABX0T5I4</accession>
<keyword evidence="3" id="KW-1185">Reference proteome</keyword>
<dbReference type="Pfam" id="PF12867">
    <property type="entry name" value="DinB_2"/>
    <property type="match status" value="1"/>
</dbReference>
<evidence type="ECO:0000313" key="3">
    <source>
        <dbReference type="Proteomes" id="UP001318300"/>
    </source>
</evidence>
<dbReference type="SUPFAM" id="SSF109854">
    <property type="entry name" value="DinB/YfiT-like putative metalloenzymes"/>
    <property type="match status" value="1"/>
</dbReference>
<dbReference type="Proteomes" id="UP001318300">
    <property type="component" value="Unassembled WGS sequence"/>
</dbReference>
<feature type="domain" description="DinB-like" evidence="1">
    <location>
        <begin position="11"/>
        <end position="159"/>
    </location>
</feature>
<sequence>MTTPAELLVEAFSRVPETVARAVDGLSEDQLASRPAAGANTLAWLAWHIARGQDSQIAALAGSEQVWTADGWVERFGLPFPAEALGYGMSRDDVGRVRASAELLNGYLGAVHERTVAYLHTLSAEDFETVVDEAWDPPVTVGVRLVSILDDCVQHAGQAGYARGVLFFNR</sequence>
<dbReference type="InterPro" id="IPR034660">
    <property type="entry name" value="DinB/YfiT-like"/>
</dbReference>
<comment type="caution">
    <text evidence="2">The sequence shown here is derived from an EMBL/GenBank/DDBJ whole genome shotgun (WGS) entry which is preliminary data.</text>
</comment>
<name>A0ABX0T5I4_9MICO</name>
<dbReference type="RefSeq" id="WP_166779827.1">
    <property type="nucleotide sequence ID" value="NZ_JAAOYO010000002.1"/>
</dbReference>
<organism evidence="2 3">
    <name type="scientific">Curtobacterium salicis</name>
    <dbReference type="NCBI Taxonomy" id="1779862"/>
    <lineage>
        <taxon>Bacteria</taxon>
        <taxon>Bacillati</taxon>
        <taxon>Actinomycetota</taxon>
        <taxon>Actinomycetes</taxon>
        <taxon>Micrococcales</taxon>
        <taxon>Microbacteriaceae</taxon>
        <taxon>Curtobacterium</taxon>
    </lineage>
</organism>
<dbReference type="Gene3D" id="1.20.120.450">
    <property type="entry name" value="dinb family like domain"/>
    <property type="match status" value="1"/>
</dbReference>